<proteinExistence type="predicted"/>
<reference evidence="1" key="1">
    <citation type="submission" date="2020-05" db="EMBL/GenBank/DDBJ databases">
        <authorList>
            <person name="Chiriac C."/>
            <person name="Salcher M."/>
            <person name="Ghai R."/>
            <person name="Kavagutti S V."/>
        </authorList>
    </citation>
    <scope>NUCLEOTIDE SEQUENCE</scope>
</reference>
<dbReference type="EMBL" id="LR797470">
    <property type="protein sequence ID" value="CAB4218249.1"/>
    <property type="molecule type" value="Genomic_DNA"/>
</dbReference>
<accession>A0A6J5SSG7</accession>
<evidence type="ECO:0000313" key="1">
    <source>
        <dbReference type="EMBL" id="CAB4218249.1"/>
    </source>
</evidence>
<gene>
    <name evidence="1" type="ORF">UFOVP1608_17</name>
</gene>
<name>A0A6J5SSG7_9CAUD</name>
<sequence>MADIGKIASAFLSPSSNLRLRFGKVSSVQSDRSVTVTIGGSTDTVAGVKYLASVAPLPGAVCVLATDGTDIFLLDHVAADGRTLSPRANRSTDQSITDVTDTAITFDGANSDSWACWVAGSPTRLTAPITGRYMAIGVVQFAGNATGFRSAWIEKTGTAVLARVNAISVGAGSPTMFQVTTPSFDMTAGTDYLRLMVRQNSGGALNCTNSSTYAPSLSLIYLGS</sequence>
<protein>
    <submittedName>
        <fullName evidence="1">Uncharacterized protein</fullName>
    </submittedName>
</protein>
<organism evidence="1">
    <name type="scientific">uncultured Caudovirales phage</name>
    <dbReference type="NCBI Taxonomy" id="2100421"/>
    <lineage>
        <taxon>Viruses</taxon>
        <taxon>Duplodnaviria</taxon>
        <taxon>Heunggongvirae</taxon>
        <taxon>Uroviricota</taxon>
        <taxon>Caudoviricetes</taxon>
        <taxon>Peduoviridae</taxon>
        <taxon>Maltschvirus</taxon>
        <taxon>Maltschvirus maltsch</taxon>
    </lineage>
</organism>